<dbReference type="STRING" id="6313.A0A0K0D0F3"/>
<evidence type="ECO:0000313" key="3">
    <source>
        <dbReference type="WBParaSite" id="ACAC_0000354001-mRNA-1"/>
    </source>
</evidence>
<evidence type="ECO:0000313" key="4">
    <source>
        <dbReference type="WBParaSite" id="ACAC_0000826601-mRNA-1"/>
    </source>
</evidence>
<dbReference type="Gene3D" id="2.170.150.30">
    <property type="entry name" value="RIG-I-like receptor, C-terminal regulatory domain"/>
    <property type="match status" value="1"/>
</dbReference>
<dbReference type="InterPro" id="IPR038557">
    <property type="entry name" value="RLR_C_sf"/>
</dbReference>
<organism evidence="2 3">
    <name type="scientific">Angiostrongylus cantonensis</name>
    <name type="common">Rat lungworm</name>
    <dbReference type="NCBI Taxonomy" id="6313"/>
    <lineage>
        <taxon>Eukaryota</taxon>
        <taxon>Metazoa</taxon>
        <taxon>Ecdysozoa</taxon>
        <taxon>Nematoda</taxon>
        <taxon>Chromadorea</taxon>
        <taxon>Rhabditida</taxon>
        <taxon>Rhabditina</taxon>
        <taxon>Rhabditomorpha</taxon>
        <taxon>Strongyloidea</taxon>
        <taxon>Metastrongylidae</taxon>
        <taxon>Angiostrongylus</taxon>
    </lineage>
</organism>
<name>A0A0K0D0F3_ANGCA</name>
<evidence type="ECO:0000259" key="1">
    <source>
        <dbReference type="PROSITE" id="PS51789"/>
    </source>
</evidence>
<keyword evidence="2" id="KW-1185">Reference proteome</keyword>
<dbReference type="Proteomes" id="UP000035642">
    <property type="component" value="Unassembled WGS sequence"/>
</dbReference>
<feature type="domain" description="RLR CTR" evidence="1">
    <location>
        <begin position="1"/>
        <end position="73"/>
    </location>
</feature>
<accession>A0A0K0D0F3</accession>
<proteinExistence type="predicted"/>
<dbReference type="AlphaFoldDB" id="A0A0K0D0F3"/>
<reference evidence="2 3" key="1">
    <citation type="submission" date="2012-09" db="EMBL/GenBank/DDBJ databases">
        <authorList>
            <person name="Martin A.A."/>
        </authorList>
    </citation>
    <scope>NUCLEOTIDE SEQUENCE</scope>
</reference>
<sequence length="96" mass="10821">MRQNGSLMFCNSPNCGNYLGRVVSIEGRLVPALGATAFVLKFFESSIPTRRAVRKWSNVTKKYFTPDQIRNYDMCAMSNALTPLTFRSDFTSPCLL</sequence>
<protein>
    <recommendedName>
        <fullName evidence="1">RLR CTR domain-containing protein</fullName>
    </recommendedName>
</protein>
<dbReference type="InterPro" id="IPR021673">
    <property type="entry name" value="RLR_CTR"/>
</dbReference>
<reference evidence="3 4" key="2">
    <citation type="submission" date="2017-02" db="UniProtKB">
        <authorList>
            <consortium name="WormBaseParasite"/>
        </authorList>
    </citation>
    <scope>IDENTIFICATION</scope>
</reference>
<evidence type="ECO:0000313" key="2">
    <source>
        <dbReference type="Proteomes" id="UP000035642"/>
    </source>
</evidence>
<dbReference type="PROSITE" id="PS51789">
    <property type="entry name" value="RLR_CTR"/>
    <property type="match status" value="1"/>
</dbReference>
<dbReference type="WBParaSite" id="ACAC_0000826601-mRNA-1">
    <property type="protein sequence ID" value="ACAC_0000826601-mRNA-1"/>
    <property type="gene ID" value="ACAC_0000826601"/>
</dbReference>
<dbReference type="WBParaSite" id="ACAC_0000354001-mRNA-1">
    <property type="protein sequence ID" value="ACAC_0000354001-mRNA-1"/>
    <property type="gene ID" value="ACAC_0000354001"/>
</dbReference>